<evidence type="ECO:0000313" key="2">
    <source>
        <dbReference type="EMBL" id="JAG84737.1"/>
    </source>
</evidence>
<comment type="function">
    <text evidence="1">Component of the MICOS complex, a large protein complex of the mitochondrial inner membrane that plays crucial roles in the maintenance of crista junctions, inner membrane architecture, and formation of contact sites to the outer membrane.</text>
</comment>
<dbReference type="AlphaFoldDB" id="A0A0C9RZS2"/>
<dbReference type="EMBL" id="GBYB01014970">
    <property type="protein sequence ID" value="JAG84737.1"/>
    <property type="molecule type" value="Transcribed_RNA"/>
</dbReference>
<comment type="subunit">
    <text evidence="1">Component of the mitochondrial contact site and cristae organizing system (MICOS) complex.</text>
</comment>
<dbReference type="InterPro" id="IPR026769">
    <property type="entry name" value="Mic13"/>
</dbReference>
<proteinExistence type="inferred from homology"/>
<dbReference type="GO" id="GO:0061617">
    <property type="term" value="C:MICOS complex"/>
    <property type="evidence" value="ECO:0007669"/>
    <property type="project" value="UniProtKB-UniRule"/>
</dbReference>
<reference evidence="2" key="1">
    <citation type="submission" date="2015-01" db="EMBL/GenBank/DDBJ databases">
        <title>Transcriptome Assembly of Fopius arisanus.</title>
        <authorList>
            <person name="Geib S."/>
        </authorList>
    </citation>
    <scope>NUCLEOTIDE SEQUENCE</scope>
</reference>
<protein>
    <recommendedName>
        <fullName evidence="1">MICOS complex subunit MIC13</fullName>
    </recommendedName>
</protein>
<organism evidence="2">
    <name type="scientific">Fopius arisanus</name>
    <dbReference type="NCBI Taxonomy" id="64838"/>
    <lineage>
        <taxon>Eukaryota</taxon>
        <taxon>Metazoa</taxon>
        <taxon>Ecdysozoa</taxon>
        <taxon>Arthropoda</taxon>
        <taxon>Hexapoda</taxon>
        <taxon>Insecta</taxon>
        <taxon>Pterygota</taxon>
        <taxon>Neoptera</taxon>
        <taxon>Endopterygota</taxon>
        <taxon>Hymenoptera</taxon>
        <taxon>Apocrita</taxon>
        <taxon>Ichneumonoidea</taxon>
        <taxon>Braconidae</taxon>
        <taxon>Opiinae</taxon>
        <taxon>Fopius</taxon>
    </lineage>
</organism>
<comment type="similarity">
    <text evidence="1">Belongs to the MICOS complex subunit Mic13 family.</text>
</comment>
<gene>
    <name evidence="2" type="primary">pstC1</name>
    <name evidence="2" type="ORF">g.14196</name>
</gene>
<keyword evidence="1" id="KW-0472">Membrane</keyword>
<keyword evidence="1" id="KW-0999">Mitochondrion inner membrane</keyword>
<sequence length="195" mass="21688">MKRVQSVARTINLAQPKTCARPIKLEKLVNEEQLNSCTQGGTYAYNSPRPVTVRVCTRKAYETTCPTKMSSCSPTLAEENRPSKLVAGAKLVMKGSIVAGLIYWTSVEGMWGDSRQTENLYYRVMATIAPNLPDIPGMEQLPRIDKMIHGIFEGYNHAVVALMHVLITVPTVISQKMGEILCPESREIEDDETTK</sequence>
<dbReference type="Pfam" id="PF15884">
    <property type="entry name" value="QIL1"/>
    <property type="match status" value="1"/>
</dbReference>
<keyword evidence="1" id="KW-0496">Mitochondrion</keyword>
<comment type="subcellular location">
    <subcellularLocation>
        <location evidence="1">Mitochondrion inner membrane</location>
        <topology evidence="1">Single-pass membrane protein</topology>
    </subcellularLocation>
</comment>
<evidence type="ECO:0000256" key="1">
    <source>
        <dbReference type="RuleBase" id="RU363009"/>
    </source>
</evidence>
<accession>A0A0C9RZS2</accession>
<name>A0A0C9RZS2_9HYME</name>